<dbReference type="EMBL" id="CADCVT010000466">
    <property type="protein sequence ID" value="CAA9535860.1"/>
    <property type="molecule type" value="Genomic_DNA"/>
</dbReference>
<evidence type="ECO:0000256" key="1">
    <source>
        <dbReference type="SAM" id="MobiDB-lite"/>
    </source>
</evidence>
<dbReference type="AlphaFoldDB" id="A0A6J4U1E7"/>
<feature type="non-terminal residue" evidence="2">
    <location>
        <position position="349"/>
    </location>
</feature>
<gene>
    <name evidence="2" type="ORF">AVDCRST_MAG85-4107</name>
</gene>
<feature type="compositionally biased region" description="Basic and acidic residues" evidence="1">
    <location>
        <begin position="214"/>
        <end position="237"/>
    </location>
</feature>
<feature type="compositionally biased region" description="Basic residues" evidence="1">
    <location>
        <begin position="265"/>
        <end position="274"/>
    </location>
</feature>
<feature type="region of interest" description="Disordered" evidence="1">
    <location>
        <begin position="111"/>
        <end position="316"/>
    </location>
</feature>
<protein>
    <submittedName>
        <fullName evidence="2">Integral membrane protein TerC</fullName>
    </submittedName>
</protein>
<reference evidence="2" key="1">
    <citation type="submission" date="2020-02" db="EMBL/GenBank/DDBJ databases">
        <authorList>
            <person name="Meier V. D."/>
        </authorList>
    </citation>
    <scope>NUCLEOTIDE SEQUENCE</scope>
    <source>
        <strain evidence="2">AVDCRST_MAG85</strain>
    </source>
</reference>
<evidence type="ECO:0000313" key="2">
    <source>
        <dbReference type="EMBL" id="CAA9535860.1"/>
    </source>
</evidence>
<feature type="non-terminal residue" evidence="2">
    <location>
        <position position="1"/>
    </location>
</feature>
<sequence length="349" mass="39250">ERRASMDRAHRGSAVVPLAGPALLRARARPRLQRGRALEHRLARRQPLRRRAVARPRLLRTGDRLHDRLPHRALAIARQPLRLPAALLVLRCAAGAAGAAAVLRHRLRARAARPGDPRRRRADRGVPLRHLHPRRDAAAARLPDPQGRRRERRPRQEPHRPRRPAALPGLKRLLRQRVVRQGRPPRAARGVEDLRDAAVPVPGGRRRGGHRLRGRLDPGRLRDHPGRVRDLDGERVRAAGPARVVRPRGGPDPEVPLPRRDDRRRARARRHQAAHRGVGQDRPGAEPAARAGRVRDRHDRLSHRGSPQPARPRRRRSPLELFDVDALELLLVLDDLVVAGVGRGPPGHL</sequence>
<organism evidence="2">
    <name type="scientific">uncultured Solirubrobacteraceae bacterium</name>
    <dbReference type="NCBI Taxonomy" id="1162706"/>
    <lineage>
        <taxon>Bacteria</taxon>
        <taxon>Bacillati</taxon>
        <taxon>Actinomycetota</taxon>
        <taxon>Thermoleophilia</taxon>
        <taxon>Solirubrobacterales</taxon>
        <taxon>Solirubrobacteraceae</taxon>
        <taxon>environmental samples</taxon>
    </lineage>
</organism>
<accession>A0A6J4U1E7</accession>
<proteinExistence type="predicted"/>
<feature type="compositionally biased region" description="Low complexity" evidence="1">
    <location>
        <begin position="238"/>
        <end position="248"/>
    </location>
</feature>
<name>A0A6J4U1E7_9ACTN</name>
<feature type="compositionally biased region" description="Basic residues" evidence="1">
    <location>
        <begin position="118"/>
        <end position="133"/>
    </location>
</feature>
<feature type="compositionally biased region" description="Basic residues" evidence="1">
    <location>
        <begin position="204"/>
        <end position="213"/>
    </location>
</feature>